<dbReference type="EMBL" id="MU005573">
    <property type="protein sequence ID" value="KAF2688327.1"/>
    <property type="molecule type" value="Genomic_DNA"/>
</dbReference>
<dbReference type="InterPro" id="IPR021833">
    <property type="entry name" value="DUF3425"/>
</dbReference>
<dbReference type="PANTHER" id="PTHR38116">
    <property type="entry name" value="CHROMOSOME 7, WHOLE GENOME SHOTGUN SEQUENCE"/>
    <property type="match status" value="1"/>
</dbReference>
<evidence type="ECO:0000313" key="2">
    <source>
        <dbReference type="EMBL" id="KAF2688327.1"/>
    </source>
</evidence>
<proteinExistence type="predicted"/>
<feature type="compositionally biased region" description="Basic and acidic residues" evidence="1">
    <location>
        <begin position="1"/>
        <end position="24"/>
    </location>
</feature>
<keyword evidence="3" id="KW-1185">Reference proteome</keyword>
<gene>
    <name evidence="2" type="ORF">K458DRAFT_414112</name>
</gene>
<accession>A0A6G1JCN9</accession>
<dbReference type="PANTHER" id="PTHR38116:SF1">
    <property type="entry name" value="BZIP DOMAIN-CONTAINING PROTEIN"/>
    <property type="match status" value="1"/>
</dbReference>
<evidence type="ECO:0000313" key="3">
    <source>
        <dbReference type="Proteomes" id="UP000799291"/>
    </source>
</evidence>
<sequence>MCADSTDTKARALEEDWTGKTSSRERRKLQNRLHQRAWRTSPTPTLLPSFPPLFQGVRKKGTSLMQVRPGRRRAALNNNAVETTASSCIRVEDDTLTSAFEAAARAFLPEDTNERHASVEGARPNTHTQVAFPAPKPTAQKPPLIPPLLPYVKLDRPSCLPQPSPSFVHAPPIITLKFPLSPDHHLITLIQYNVFRAVMTNFILTGQLHTLREECSVIAALPMLHNPPATPPPTFAPTGLQMRVRHSQWIDSVPCPRLRDNLIMASAGTSASPTTSAGDEAGKRLDEDELCTDICGGIYEGFDDCAQKGLLVWGDPWVVANWEVSPGFARKWGWLLKGCGEMIGASNRWRESRGEEALVVEEV</sequence>
<dbReference type="AlphaFoldDB" id="A0A6G1JCN9"/>
<dbReference type="Proteomes" id="UP000799291">
    <property type="component" value="Unassembled WGS sequence"/>
</dbReference>
<name>A0A6G1JCN9_9PLEO</name>
<reference evidence="2" key="1">
    <citation type="journal article" date="2020" name="Stud. Mycol.">
        <title>101 Dothideomycetes genomes: a test case for predicting lifestyles and emergence of pathogens.</title>
        <authorList>
            <person name="Haridas S."/>
            <person name="Albert R."/>
            <person name="Binder M."/>
            <person name="Bloem J."/>
            <person name="Labutti K."/>
            <person name="Salamov A."/>
            <person name="Andreopoulos B."/>
            <person name="Baker S."/>
            <person name="Barry K."/>
            <person name="Bills G."/>
            <person name="Bluhm B."/>
            <person name="Cannon C."/>
            <person name="Castanera R."/>
            <person name="Culley D."/>
            <person name="Daum C."/>
            <person name="Ezra D."/>
            <person name="Gonzalez J."/>
            <person name="Henrissat B."/>
            <person name="Kuo A."/>
            <person name="Liang C."/>
            <person name="Lipzen A."/>
            <person name="Lutzoni F."/>
            <person name="Magnuson J."/>
            <person name="Mondo S."/>
            <person name="Nolan M."/>
            <person name="Ohm R."/>
            <person name="Pangilinan J."/>
            <person name="Park H.-J."/>
            <person name="Ramirez L."/>
            <person name="Alfaro M."/>
            <person name="Sun H."/>
            <person name="Tritt A."/>
            <person name="Yoshinaga Y."/>
            <person name="Zwiers L.-H."/>
            <person name="Turgeon B."/>
            <person name="Goodwin S."/>
            <person name="Spatafora J."/>
            <person name="Crous P."/>
            <person name="Grigoriev I."/>
        </authorList>
    </citation>
    <scope>NUCLEOTIDE SEQUENCE</scope>
    <source>
        <strain evidence="2">CBS 122367</strain>
    </source>
</reference>
<dbReference type="OrthoDB" id="2245989at2759"/>
<feature type="compositionally biased region" description="Basic residues" evidence="1">
    <location>
        <begin position="25"/>
        <end position="35"/>
    </location>
</feature>
<organism evidence="2 3">
    <name type="scientific">Lentithecium fluviatile CBS 122367</name>
    <dbReference type="NCBI Taxonomy" id="1168545"/>
    <lineage>
        <taxon>Eukaryota</taxon>
        <taxon>Fungi</taxon>
        <taxon>Dikarya</taxon>
        <taxon>Ascomycota</taxon>
        <taxon>Pezizomycotina</taxon>
        <taxon>Dothideomycetes</taxon>
        <taxon>Pleosporomycetidae</taxon>
        <taxon>Pleosporales</taxon>
        <taxon>Massarineae</taxon>
        <taxon>Lentitheciaceae</taxon>
        <taxon>Lentithecium</taxon>
    </lineage>
</organism>
<evidence type="ECO:0000256" key="1">
    <source>
        <dbReference type="SAM" id="MobiDB-lite"/>
    </source>
</evidence>
<feature type="region of interest" description="Disordered" evidence="1">
    <location>
        <begin position="1"/>
        <end position="35"/>
    </location>
</feature>
<protein>
    <submittedName>
        <fullName evidence="2">Uncharacterized protein</fullName>
    </submittedName>
</protein>
<dbReference type="Pfam" id="PF11905">
    <property type="entry name" value="DUF3425"/>
    <property type="match status" value="1"/>
</dbReference>